<evidence type="ECO:0000256" key="2">
    <source>
        <dbReference type="ARBA" id="ARBA00022737"/>
    </source>
</evidence>
<reference evidence="7" key="1">
    <citation type="submission" date="2021-03" db="EMBL/GenBank/DDBJ databases">
        <title>Revisited historic fungal species revealed as producer of novel bioactive compounds through whole genome sequencing and comparative genomics.</title>
        <authorList>
            <person name="Vignolle G.A."/>
            <person name="Hochenegger N."/>
            <person name="Mach R.L."/>
            <person name="Mach-Aigner A.R."/>
            <person name="Javad Rahimi M."/>
            <person name="Salim K.A."/>
            <person name="Chan C.M."/>
            <person name="Lim L.B.L."/>
            <person name="Cai F."/>
            <person name="Druzhinina I.S."/>
            <person name="U'Ren J.M."/>
            <person name="Derntl C."/>
        </authorList>
    </citation>
    <scope>NUCLEOTIDE SEQUENCE</scope>
    <source>
        <strain evidence="7">TUCIM 5799</strain>
    </source>
</reference>
<feature type="compositionally biased region" description="Gly residues" evidence="4">
    <location>
        <begin position="676"/>
        <end position="685"/>
    </location>
</feature>
<dbReference type="InterPro" id="IPR011043">
    <property type="entry name" value="Gal_Oxase/kelch_b-propeller"/>
</dbReference>
<feature type="domain" description="Attractin/MKLN-like beta-propeller" evidence="6">
    <location>
        <begin position="197"/>
        <end position="443"/>
    </location>
</feature>
<comment type="caution">
    <text evidence="7">The sequence shown here is derived from an EMBL/GenBank/DDBJ whole genome shotgun (WGS) entry which is preliminary data.</text>
</comment>
<evidence type="ECO:0000256" key="5">
    <source>
        <dbReference type="SAM" id="Phobius"/>
    </source>
</evidence>
<proteinExistence type="predicted"/>
<dbReference type="AlphaFoldDB" id="A0A9P9WG21"/>
<keyword evidence="2" id="KW-0677">Repeat</keyword>
<keyword evidence="5" id="KW-0812">Transmembrane</keyword>
<evidence type="ECO:0000313" key="7">
    <source>
        <dbReference type="EMBL" id="KAI1861589.1"/>
    </source>
</evidence>
<keyword evidence="8" id="KW-1185">Reference proteome</keyword>
<dbReference type="SUPFAM" id="SSF50965">
    <property type="entry name" value="Galactose oxidase, central domain"/>
    <property type="match status" value="1"/>
</dbReference>
<keyword evidence="3" id="KW-0408">Iron</keyword>
<dbReference type="PANTHER" id="PTHR47435:SF4">
    <property type="entry name" value="KELCH REPEAT PROTEIN (AFU_ORTHOLOGUE AFUA_5G12780)"/>
    <property type="match status" value="1"/>
</dbReference>
<gene>
    <name evidence="7" type="ORF">JX265_009556</name>
</gene>
<feature type="transmembrane region" description="Helical" evidence="5">
    <location>
        <begin position="546"/>
        <end position="569"/>
    </location>
</feature>
<keyword evidence="5" id="KW-0472">Membrane</keyword>
<feature type="compositionally biased region" description="Polar residues" evidence="4">
    <location>
        <begin position="583"/>
        <end position="598"/>
    </location>
</feature>
<dbReference type="EMBL" id="JAFIMR010000029">
    <property type="protein sequence ID" value="KAI1861589.1"/>
    <property type="molecule type" value="Genomic_DNA"/>
</dbReference>
<dbReference type="InterPro" id="IPR056737">
    <property type="entry name" value="Beta-prop_ATRN-MKLN-like"/>
</dbReference>
<keyword evidence="5" id="KW-1133">Transmembrane helix</keyword>
<dbReference type="PANTHER" id="PTHR47435">
    <property type="entry name" value="KELCH REPEAT PROTEIN (AFU_ORTHOLOGUE AFUA_5G12780)"/>
    <property type="match status" value="1"/>
</dbReference>
<evidence type="ECO:0000256" key="1">
    <source>
        <dbReference type="ARBA" id="ARBA00022441"/>
    </source>
</evidence>
<dbReference type="Gene3D" id="2.120.10.80">
    <property type="entry name" value="Kelch-type beta propeller"/>
    <property type="match status" value="2"/>
</dbReference>
<organism evidence="7 8">
    <name type="scientific">Neoarthrinium moseri</name>
    <dbReference type="NCBI Taxonomy" id="1658444"/>
    <lineage>
        <taxon>Eukaryota</taxon>
        <taxon>Fungi</taxon>
        <taxon>Dikarya</taxon>
        <taxon>Ascomycota</taxon>
        <taxon>Pezizomycotina</taxon>
        <taxon>Sordariomycetes</taxon>
        <taxon>Xylariomycetidae</taxon>
        <taxon>Amphisphaeriales</taxon>
        <taxon>Apiosporaceae</taxon>
        <taxon>Neoarthrinium</taxon>
    </lineage>
</organism>
<sequence>MPNPGGRHAGSNAALERSVFPNPTKTSGLLVAIDFTVDRKGYYDPRLRDLRMMPQPHRPRRGIIPVRLSRGRESSTSTAITRPRRSPLSPLTLLLYAAVFISGVLSDERDPVADFCRRFGHQTAVVDRKLYIDGGFINYSPLPDNPTNYTNTFLSYQDLDHNGFGGMPQLYSNLSKNATIPSVNGGILWADDVNKKFYLFGGEYYQTPPNELALYEYDTMNNDWNIIQNPPLSLNSPSYGAGVSVSDLGEAYYYGGWLSNNSVPNWTGPRMATTGLINYSMDQNQWSNMTGPDNIGRAEGAMVYVPVSDSGMLIYFGGVKTNANGTITGQPMDQIFAFDIASSKWYTQRATGEVPAMRSKFCAGVTWASDQSSFNVYLYGGAGMPPNTSGFDDVYILSMPSFTWIKMYPANSTLEQYPHNTLTCNVIDNAQMLIIGGTFPLDDQTCDSPEQFGTHGLDLGEQNPDESPWYLYRRNLTHYVVPSLISSVIGGNAQGAATKTSPQNGFDTPDLKILMARRFTAPVRAPTRVVSPTSTPPASTSLSNGAIAGIAVGAAVGLTALLLGAWLCLRRRRQQDKDDFSKMRTSSVAPMRSNTYSQGGSGLAWSPDGSLPASAPVSPTYGPGQYGGNPWLQQPPSGGPPLIPNYPQEMPANIHETGVSEIYDQPPPPVSATGTGSFGSNGPGSPGFVVSPYSAAGGDPTKSGNDYGWPSPVREGAQPPPPPPAGLVRTADDGTGNVYAAGGFGPQELSTEPPHGGEHRGSSWYEEGRRHETYYHR</sequence>
<feature type="region of interest" description="Disordered" evidence="4">
    <location>
        <begin position="574"/>
        <end position="777"/>
    </location>
</feature>
<dbReference type="GO" id="GO:0019760">
    <property type="term" value="P:glucosinolate metabolic process"/>
    <property type="evidence" value="ECO:0007669"/>
    <property type="project" value="UniProtKB-ARBA"/>
</dbReference>
<keyword evidence="1" id="KW-0880">Kelch repeat</keyword>
<accession>A0A9P9WG21</accession>
<dbReference type="Pfam" id="PF24981">
    <property type="entry name" value="Beta-prop_ATRN-LZTR1"/>
    <property type="match status" value="1"/>
</dbReference>
<protein>
    <recommendedName>
        <fullName evidence="6">Attractin/MKLN-like beta-propeller domain-containing protein</fullName>
    </recommendedName>
</protein>
<evidence type="ECO:0000259" key="6">
    <source>
        <dbReference type="Pfam" id="PF24981"/>
    </source>
</evidence>
<evidence type="ECO:0000313" key="8">
    <source>
        <dbReference type="Proteomes" id="UP000829685"/>
    </source>
</evidence>
<dbReference type="InterPro" id="IPR015915">
    <property type="entry name" value="Kelch-typ_b-propeller"/>
</dbReference>
<dbReference type="Proteomes" id="UP000829685">
    <property type="component" value="Unassembled WGS sequence"/>
</dbReference>
<feature type="compositionally biased region" description="Basic and acidic residues" evidence="4">
    <location>
        <begin position="755"/>
        <end position="777"/>
    </location>
</feature>
<evidence type="ECO:0000256" key="4">
    <source>
        <dbReference type="SAM" id="MobiDB-lite"/>
    </source>
</evidence>
<evidence type="ECO:0000256" key="3">
    <source>
        <dbReference type="ARBA" id="ARBA00023004"/>
    </source>
</evidence>
<name>A0A9P9WG21_9PEZI</name>